<evidence type="ECO:0000313" key="1">
    <source>
        <dbReference type="EMBL" id="VUZ43419.1"/>
    </source>
</evidence>
<gene>
    <name evidence="1" type="ORF">WMSIL1_LOCUS3725</name>
</gene>
<organism evidence="1 2">
    <name type="scientific">Hymenolepis diminuta</name>
    <name type="common">Rat tapeworm</name>
    <dbReference type="NCBI Taxonomy" id="6216"/>
    <lineage>
        <taxon>Eukaryota</taxon>
        <taxon>Metazoa</taxon>
        <taxon>Spiralia</taxon>
        <taxon>Lophotrochozoa</taxon>
        <taxon>Platyhelminthes</taxon>
        <taxon>Cestoda</taxon>
        <taxon>Eucestoda</taxon>
        <taxon>Cyclophyllidea</taxon>
        <taxon>Hymenolepididae</taxon>
        <taxon>Hymenolepis</taxon>
    </lineage>
</organism>
<accession>A0A564Y8X7</accession>
<feature type="non-terminal residue" evidence="1">
    <location>
        <position position="1"/>
    </location>
</feature>
<sequence>TRVDYNVFCDLPWVISFCVKLLYYRVFEIIGSARLLPELVVGYVITNTNSGSIKVLPLITTQSN</sequence>
<keyword evidence="2" id="KW-1185">Reference proteome</keyword>
<dbReference type="AlphaFoldDB" id="A0A564Y8X7"/>
<name>A0A564Y8X7_HYMDI</name>
<proteinExistence type="predicted"/>
<dbReference type="Proteomes" id="UP000321570">
    <property type="component" value="Unassembled WGS sequence"/>
</dbReference>
<dbReference type="EMBL" id="CABIJS010000111">
    <property type="protein sequence ID" value="VUZ43419.1"/>
    <property type="molecule type" value="Genomic_DNA"/>
</dbReference>
<reference evidence="1 2" key="1">
    <citation type="submission" date="2019-07" db="EMBL/GenBank/DDBJ databases">
        <authorList>
            <person name="Jastrzebski P J."/>
            <person name="Paukszto L."/>
            <person name="Jastrzebski P J."/>
        </authorList>
    </citation>
    <scope>NUCLEOTIDE SEQUENCE [LARGE SCALE GENOMIC DNA]</scope>
    <source>
        <strain evidence="1 2">WMS-il1</strain>
    </source>
</reference>
<evidence type="ECO:0000313" key="2">
    <source>
        <dbReference type="Proteomes" id="UP000321570"/>
    </source>
</evidence>
<protein>
    <submittedName>
        <fullName evidence="1">Uncharacterized protein</fullName>
    </submittedName>
</protein>